<dbReference type="GO" id="GO:0005886">
    <property type="term" value="C:plasma membrane"/>
    <property type="evidence" value="ECO:0007669"/>
    <property type="project" value="UniProtKB-SubCell"/>
</dbReference>
<dbReference type="Proteomes" id="UP000526033">
    <property type="component" value="Unassembled WGS sequence"/>
</dbReference>
<comment type="subcellular location">
    <subcellularLocation>
        <location evidence="1">Cell membrane</location>
        <topology evidence="1">Peripheral membrane protein</topology>
        <orientation evidence="1">Cytoplasmic side</orientation>
    </subcellularLocation>
</comment>
<protein>
    <recommendedName>
        <fullName evidence="1">Putative membrane protein insertion efficiency factor</fullName>
    </recommendedName>
</protein>
<dbReference type="PANTHER" id="PTHR33383:SF1">
    <property type="entry name" value="MEMBRANE PROTEIN INSERTION EFFICIENCY FACTOR-RELATED"/>
    <property type="match status" value="1"/>
</dbReference>
<dbReference type="AlphaFoldDB" id="A0A7X9HI48"/>
<comment type="similarity">
    <text evidence="1">Belongs to the UPF0161 family.</text>
</comment>
<dbReference type="InterPro" id="IPR002696">
    <property type="entry name" value="Membr_insert_effic_factor_YidD"/>
</dbReference>
<comment type="function">
    <text evidence="1">Could be involved in insertion of integral membrane proteins into the membrane.</text>
</comment>
<sequence length="74" mass="8757">MRTMKRLILKLIRLYQKYISSDNVGLYKCRFYPTCSEYGYQAIDKYGVIKGTVLAVWRILRCNPFNKGGEDQLR</sequence>
<keyword evidence="1" id="KW-0472">Membrane</keyword>
<dbReference type="HAMAP" id="MF_00386">
    <property type="entry name" value="UPF0161_YidD"/>
    <property type="match status" value="1"/>
</dbReference>
<evidence type="ECO:0000256" key="1">
    <source>
        <dbReference type="HAMAP-Rule" id="MF_00386"/>
    </source>
</evidence>
<keyword evidence="1" id="KW-1003">Cell membrane</keyword>
<name>A0A7X9HI48_UNCKA</name>
<dbReference type="SMART" id="SM01234">
    <property type="entry name" value="Haemolytic"/>
    <property type="match status" value="1"/>
</dbReference>
<dbReference type="EMBL" id="JAAZNL010000045">
    <property type="protein sequence ID" value="NMB70239.1"/>
    <property type="molecule type" value="Genomic_DNA"/>
</dbReference>
<dbReference type="NCBIfam" id="TIGR00278">
    <property type="entry name" value="membrane protein insertion efficiency factor YidD"/>
    <property type="match status" value="1"/>
</dbReference>
<proteinExistence type="inferred from homology"/>
<accession>A0A7X9HI48</accession>
<dbReference type="Pfam" id="PF01809">
    <property type="entry name" value="YidD"/>
    <property type="match status" value="1"/>
</dbReference>
<evidence type="ECO:0000313" key="2">
    <source>
        <dbReference type="EMBL" id="NMB70239.1"/>
    </source>
</evidence>
<evidence type="ECO:0000313" key="3">
    <source>
        <dbReference type="Proteomes" id="UP000526033"/>
    </source>
</evidence>
<reference evidence="2 3" key="1">
    <citation type="journal article" date="2020" name="Biotechnol. Biofuels">
        <title>New insights from the biogas microbiome by comprehensive genome-resolved metagenomics of nearly 1600 species originating from multiple anaerobic digesters.</title>
        <authorList>
            <person name="Campanaro S."/>
            <person name="Treu L."/>
            <person name="Rodriguez-R L.M."/>
            <person name="Kovalovszki A."/>
            <person name="Ziels R.M."/>
            <person name="Maus I."/>
            <person name="Zhu X."/>
            <person name="Kougias P.G."/>
            <person name="Basile A."/>
            <person name="Luo G."/>
            <person name="Schluter A."/>
            <person name="Konstantinidis K.T."/>
            <person name="Angelidaki I."/>
        </authorList>
    </citation>
    <scope>NUCLEOTIDE SEQUENCE [LARGE SCALE GENOMIC DNA]</scope>
    <source>
        <strain evidence="2">AS27yjCOA_165</strain>
    </source>
</reference>
<comment type="caution">
    <text evidence="2">The sequence shown here is derived from an EMBL/GenBank/DDBJ whole genome shotgun (WGS) entry which is preliminary data.</text>
</comment>
<gene>
    <name evidence="2" type="primary">yidD</name>
    <name evidence="2" type="ORF">GYA27_03510</name>
</gene>
<organism evidence="2 3">
    <name type="scientific">candidate division WWE3 bacterium</name>
    <dbReference type="NCBI Taxonomy" id="2053526"/>
    <lineage>
        <taxon>Bacteria</taxon>
        <taxon>Katanobacteria</taxon>
    </lineage>
</organism>
<dbReference type="PANTHER" id="PTHR33383">
    <property type="entry name" value="MEMBRANE PROTEIN INSERTION EFFICIENCY FACTOR-RELATED"/>
    <property type="match status" value="1"/>
</dbReference>